<accession>X0XA79</accession>
<dbReference type="InterPro" id="IPR000836">
    <property type="entry name" value="PRTase_dom"/>
</dbReference>
<dbReference type="InterPro" id="IPR027417">
    <property type="entry name" value="P-loop_NTPase"/>
</dbReference>
<name>X0XA79_9ZZZZ</name>
<dbReference type="CDD" id="cd06223">
    <property type="entry name" value="PRTases_typeI"/>
    <property type="match status" value="1"/>
</dbReference>
<organism evidence="2">
    <name type="scientific">marine sediment metagenome</name>
    <dbReference type="NCBI Taxonomy" id="412755"/>
    <lineage>
        <taxon>unclassified sequences</taxon>
        <taxon>metagenomes</taxon>
        <taxon>ecological metagenomes</taxon>
    </lineage>
</organism>
<sequence>VLALKKKDGGVVPIIGAPEMGKSVLAYRLAEILDKPTFAVSPEQKPPRWVKSVTLDEALNPIVVPKNSVLILDDILLYASSRDYRDPQVQKLEKLIPVARHQRKIMVIFCTQVSSLTDKNLFMGGIVFLKPPSILFEDTERDGVRKLQKRCEDYWADKSERWIHRHCYVISHAFEGLAKIDMAKARKPIIPSLEEDTLAEVSL</sequence>
<evidence type="ECO:0000259" key="1">
    <source>
        <dbReference type="SMART" id="SM00382"/>
    </source>
</evidence>
<reference evidence="2" key="1">
    <citation type="journal article" date="2014" name="Front. Microbiol.">
        <title>High frequency of phylogenetically diverse reductive dehalogenase-homologous genes in deep subseafloor sedimentary metagenomes.</title>
        <authorList>
            <person name="Kawai M."/>
            <person name="Futagami T."/>
            <person name="Toyoda A."/>
            <person name="Takaki Y."/>
            <person name="Nishi S."/>
            <person name="Hori S."/>
            <person name="Arai W."/>
            <person name="Tsubouchi T."/>
            <person name="Morono Y."/>
            <person name="Uchiyama I."/>
            <person name="Ito T."/>
            <person name="Fujiyama A."/>
            <person name="Inagaki F."/>
            <person name="Takami H."/>
        </authorList>
    </citation>
    <scope>NUCLEOTIDE SEQUENCE</scope>
    <source>
        <strain evidence="2">Expedition CK06-06</strain>
    </source>
</reference>
<dbReference type="InterPro" id="IPR003593">
    <property type="entry name" value="AAA+_ATPase"/>
</dbReference>
<protein>
    <recommendedName>
        <fullName evidence="1">AAA+ ATPase domain-containing protein</fullName>
    </recommendedName>
</protein>
<proteinExistence type="predicted"/>
<dbReference type="AlphaFoldDB" id="X0XA79"/>
<dbReference type="SUPFAM" id="SSF52540">
    <property type="entry name" value="P-loop containing nucleoside triphosphate hydrolases"/>
    <property type="match status" value="1"/>
</dbReference>
<feature type="domain" description="AAA+ ATPase" evidence="1">
    <location>
        <begin position="8"/>
        <end position="133"/>
    </location>
</feature>
<dbReference type="Gene3D" id="3.40.50.300">
    <property type="entry name" value="P-loop containing nucleotide triphosphate hydrolases"/>
    <property type="match status" value="1"/>
</dbReference>
<comment type="caution">
    <text evidence="2">The sequence shown here is derived from an EMBL/GenBank/DDBJ whole genome shotgun (WGS) entry which is preliminary data.</text>
</comment>
<dbReference type="SMART" id="SM00382">
    <property type="entry name" value="AAA"/>
    <property type="match status" value="1"/>
</dbReference>
<gene>
    <name evidence="2" type="ORF">S01H1_69478</name>
</gene>
<feature type="non-terminal residue" evidence="2">
    <location>
        <position position="1"/>
    </location>
</feature>
<evidence type="ECO:0000313" key="2">
    <source>
        <dbReference type="EMBL" id="GAG40104.1"/>
    </source>
</evidence>
<dbReference type="EMBL" id="BARS01046136">
    <property type="protein sequence ID" value="GAG40104.1"/>
    <property type="molecule type" value="Genomic_DNA"/>
</dbReference>